<feature type="compositionally biased region" description="Basic residues" evidence="1">
    <location>
        <begin position="123"/>
        <end position="133"/>
    </location>
</feature>
<dbReference type="AlphaFoldDB" id="A0A1L8DBE4"/>
<dbReference type="Pfam" id="PF15323">
    <property type="entry name" value="Ashwin"/>
    <property type="match status" value="1"/>
</dbReference>
<reference evidence="2" key="1">
    <citation type="submission" date="2016-12" db="EMBL/GenBank/DDBJ databases">
        <title>An insight into the sialome and mialome of the sand fly, Nyssomyia neivai.</title>
        <authorList>
            <person name="Sebastian V."/>
            <person name="Goulart T.M."/>
            <person name="Oliveira W."/>
            <person name="Calvo E."/>
            <person name="Oliveira L.F."/>
            <person name="Pinto M.C."/>
            <person name="Rosselino A.M."/>
            <person name="Ribeiro J.M."/>
        </authorList>
    </citation>
    <scope>NUCLEOTIDE SEQUENCE</scope>
</reference>
<feature type="compositionally biased region" description="Basic and acidic residues" evidence="1">
    <location>
        <begin position="82"/>
        <end position="93"/>
    </location>
</feature>
<dbReference type="InterPro" id="IPR024887">
    <property type="entry name" value="Ashwin"/>
</dbReference>
<sequence>MDLLHPNLLTNEQIMALLKERQLDIPNIATMGREELVRLYKNFLLPQPCRRPRNKSNPENGDTECPDKVNGELKRKHNRITITEEVKPKDTHYKVKRSNSKTEADSTLEMTPKRKCSPEKSPPHTKRKKITWP</sequence>
<evidence type="ECO:0000256" key="1">
    <source>
        <dbReference type="SAM" id="MobiDB-lite"/>
    </source>
</evidence>
<organism evidence="2">
    <name type="scientific">Nyssomyia neivai</name>
    <dbReference type="NCBI Taxonomy" id="330878"/>
    <lineage>
        <taxon>Eukaryota</taxon>
        <taxon>Metazoa</taxon>
        <taxon>Ecdysozoa</taxon>
        <taxon>Arthropoda</taxon>
        <taxon>Hexapoda</taxon>
        <taxon>Insecta</taxon>
        <taxon>Pterygota</taxon>
        <taxon>Neoptera</taxon>
        <taxon>Endopterygota</taxon>
        <taxon>Diptera</taxon>
        <taxon>Nematocera</taxon>
        <taxon>Psychodoidea</taxon>
        <taxon>Psychodidae</taxon>
        <taxon>Nyssomyia</taxon>
    </lineage>
</organism>
<feature type="region of interest" description="Disordered" evidence="1">
    <location>
        <begin position="48"/>
        <end position="133"/>
    </location>
</feature>
<protein>
    <submittedName>
        <fullName evidence="2">Protein aael aael007744 aedes aegypti</fullName>
    </submittedName>
</protein>
<accession>A0A1L8DBE4</accession>
<dbReference type="GO" id="GO:0048598">
    <property type="term" value="P:embryonic morphogenesis"/>
    <property type="evidence" value="ECO:0007669"/>
    <property type="project" value="InterPro"/>
</dbReference>
<name>A0A1L8DBE4_9DIPT</name>
<dbReference type="GO" id="GO:0072669">
    <property type="term" value="C:tRNA-splicing ligase complex"/>
    <property type="evidence" value="ECO:0007669"/>
    <property type="project" value="InterPro"/>
</dbReference>
<evidence type="ECO:0000313" key="2">
    <source>
        <dbReference type="EMBL" id="JAV03783.1"/>
    </source>
</evidence>
<proteinExistence type="predicted"/>
<dbReference type="EMBL" id="GFDF01010301">
    <property type="protein sequence ID" value="JAV03783.1"/>
    <property type="molecule type" value="Transcribed_RNA"/>
</dbReference>